<keyword evidence="1" id="KW-1133">Transmembrane helix</keyword>
<dbReference type="AlphaFoldDB" id="A0A1P9X2V8"/>
<name>A0A1P9X2V8_9BACT</name>
<keyword evidence="1" id="KW-0812">Transmembrane</keyword>
<sequence>MDKTIKREIFSFLIVFIQTSFLFVLNLQPQTEILMSKYLMKGDGFKCRTDFLYSVPSFLSGMGTVVNLGGNYFEFNTSESSNEADRLAIANDFCLVGQDLQSAIDSVLNTYQRQLQE</sequence>
<evidence type="ECO:0000313" key="3">
    <source>
        <dbReference type="Proteomes" id="UP000187941"/>
    </source>
</evidence>
<keyword evidence="1" id="KW-0472">Membrane</keyword>
<evidence type="ECO:0000256" key="1">
    <source>
        <dbReference type="SAM" id="Phobius"/>
    </source>
</evidence>
<evidence type="ECO:0000313" key="2">
    <source>
        <dbReference type="EMBL" id="AQG81938.1"/>
    </source>
</evidence>
<dbReference type="KEGG" id="smon:AWR27_23160"/>
<dbReference type="OrthoDB" id="3035737at2"/>
<organism evidence="2 3">
    <name type="scientific">Spirosoma montaniterrae</name>
    <dbReference type="NCBI Taxonomy" id="1178516"/>
    <lineage>
        <taxon>Bacteria</taxon>
        <taxon>Pseudomonadati</taxon>
        <taxon>Bacteroidota</taxon>
        <taxon>Cytophagia</taxon>
        <taxon>Cytophagales</taxon>
        <taxon>Cytophagaceae</taxon>
        <taxon>Spirosoma</taxon>
    </lineage>
</organism>
<dbReference type="RefSeq" id="WP_083732951.1">
    <property type="nucleotide sequence ID" value="NZ_CP014263.1"/>
</dbReference>
<gene>
    <name evidence="2" type="ORF">AWR27_23160</name>
</gene>
<reference evidence="2 3" key="1">
    <citation type="submission" date="2016-01" db="EMBL/GenBank/DDBJ databases">
        <authorList>
            <person name="Oliw E.H."/>
        </authorList>
    </citation>
    <scope>NUCLEOTIDE SEQUENCE [LARGE SCALE GENOMIC DNA]</scope>
    <source>
        <strain evidence="2 3">DY10</strain>
    </source>
</reference>
<accession>A0A1P9X2V8</accession>
<dbReference type="Proteomes" id="UP000187941">
    <property type="component" value="Chromosome"/>
</dbReference>
<protein>
    <submittedName>
        <fullName evidence="2">Uncharacterized protein</fullName>
    </submittedName>
</protein>
<dbReference type="EMBL" id="CP014263">
    <property type="protein sequence ID" value="AQG81938.1"/>
    <property type="molecule type" value="Genomic_DNA"/>
</dbReference>
<dbReference type="STRING" id="1178516.AWR27_23160"/>
<keyword evidence="3" id="KW-1185">Reference proteome</keyword>
<feature type="transmembrane region" description="Helical" evidence="1">
    <location>
        <begin position="9"/>
        <end position="27"/>
    </location>
</feature>
<proteinExistence type="predicted"/>